<gene>
    <name evidence="1" type="ORF">ACJRO7_020549</name>
</gene>
<dbReference type="Gene3D" id="3.40.30.10">
    <property type="entry name" value="Glutaredoxin"/>
    <property type="match status" value="1"/>
</dbReference>
<dbReference type="EMBL" id="JBJKBG010000005">
    <property type="protein sequence ID" value="KAL3739167.1"/>
    <property type="molecule type" value="Genomic_DNA"/>
</dbReference>
<evidence type="ECO:0000313" key="2">
    <source>
        <dbReference type="Proteomes" id="UP001634007"/>
    </source>
</evidence>
<dbReference type="Gene3D" id="1.20.1050.10">
    <property type="match status" value="1"/>
</dbReference>
<dbReference type="InterPro" id="IPR016639">
    <property type="entry name" value="GST_Omega/GSH"/>
</dbReference>
<evidence type="ECO:0000313" key="1">
    <source>
        <dbReference type="EMBL" id="KAL3739167.1"/>
    </source>
</evidence>
<name>A0ABD3KIY8_EUCGL</name>
<sequence>MSLSALPRPYLFPPATRSRKRRCFAFSPSPSKLSIRITHSSIEEVSEFDAFVKTPSAFRNFISKDPKPLFPTESQRYHVSCPAYLKIKGLGTIIGHTVVWDKKLKTIVNNESSEIIRMFNSEFNGFTENPDIDLYPPHWQAIDEANGWIIDCINNGVYKCKFAKQQAPYDELLSSQLKKKVLVGSIPFLHAVENLYKALNKGYLIMTGPVPSPKVFFFLLKFFNIHSIMSTFSN</sequence>
<dbReference type="AlphaFoldDB" id="A0ABD3KIY8"/>
<dbReference type="PANTHER" id="PTHR32419:SF29">
    <property type="entry name" value="GST C-TERMINAL DOMAIN-CONTAINING PROTEIN"/>
    <property type="match status" value="1"/>
</dbReference>
<proteinExistence type="predicted"/>
<comment type="caution">
    <text evidence="1">The sequence shown here is derived from an EMBL/GenBank/DDBJ whole genome shotgun (WGS) entry which is preliminary data.</text>
</comment>
<reference evidence="1 2" key="1">
    <citation type="submission" date="2024-11" db="EMBL/GenBank/DDBJ databases">
        <title>Chromosome-level genome assembly of Eucalyptus globulus Labill. provides insights into its genome evolution.</title>
        <authorList>
            <person name="Li X."/>
        </authorList>
    </citation>
    <scope>NUCLEOTIDE SEQUENCE [LARGE SCALE GENOMIC DNA]</scope>
    <source>
        <strain evidence="1">CL2024</strain>
        <tissue evidence="1">Fresh tender leaves</tissue>
    </source>
</reference>
<keyword evidence="2" id="KW-1185">Reference proteome</keyword>
<dbReference type="Proteomes" id="UP001634007">
    <property type="component" value="Unassembled WGS sequence"/>
</dbReference>
<protein>
    <submittedName>
        <fullName evidence="1">Uncharacterized protein</fullName>
    </submittedName>
</protein>
<organism evidence="1 2">
    <name type="scientific">Eucalyptus globulus</name>
    <name type="common">Tasmanian blue gum</name>
    <dbReference type="NCBI Taxonomy" id="34317"/>
    <lineage>
        <taxon>Eukaryota</taxon>
        <taxon>Viridiplantae</taxon>
        <taxon>Streptophyta</taxon>
        <taxon>Embryophyta</taxon>
        <taxon>Tracheophyta</taxon>
        <taxon>Spermatophyta</taxon>
        <taxon>Magnoliopsida</taxon>
        <taxon>eudicotyledons</taxon>
        <taxon>Gunneridae</taxon>
        <taxon>Pentapetalae</taxon>
        <taxon>rosids</taxon>
        <taxon>malvids</taxon>
        <taxon>Myrtales</taxon>
        <taxon>Myrtaceae</taxon>
        <taxon>Myrtoideae</taxon>
        <taxon>Eucalypteae</taxon>
        <taxon>Eucalyptus</taxon>
    </lineage>
</organism>
<accession>A0ABD3KIY8</accession>
<dbReference type="PANTHER" id="PTHR32419">
    <property type="entry name" value="GLUTATHIONYL-HYDROQUINONE REDUCTASE"/>
    <property type="match status" value="1"/>
</dbReference>